<dbReference type="Proteomes" id="UP000738431">
    <property type="component" value="Chromosome"/>
</dbReference>
<dbReference type="RefSeq" id="WP_221032417.1">
    <property type="nucleotide sequence ID" value="NZ_CP139781.1"/>
</dbReference>
<dbReference type="EMBL" id="CP139781">
    <property type="protein sequence ID" value="WRQ88296.1"/>
    <property type="molecule type" value="Genomic_DNA"/>
</dbReference>
<sequence>MKPVKLLHEAETELWEAATYYEVDRFPFAVHYRVESDCIRVVAIAHGRQKPGYWRKRL</sequence>
<name>A0ABZ1C9T7_9BACT</name>
<evidence type="ECO:0000313" key="1">
    <source>
        <dbReference type="EMBL" id="WRQ88296.1"/>
    </source>
</evidence>
<accession>A0ABZ1C9T7</accession>
<reference evidence="1 2" key="2">
    <citation type="submission" date="2023-12" db="EMBL/GenBank/DDBJ databases">
        <title>Description of an unclassified Opitutus bacterium of Verrucomicrobiota.</title>
        <authorList>
            <person name="Zhang D.-F."/>
        </authorList>
    </citation>
    <scope>NUCLEOTIDE SEQUENCE [LARGE SCALE GENOMIC DNA]</scope>
    <source>
        <strain evidence="1 2">WL0086</strain>
    </source>
</reference>
<keyword evidence="2" id="KW-1185">Reference proteome</keyword>
<organism evidence="1 2">
    <name type="scientific">Actomonas aquatica</name>
    <dbReference type="NCBI Taxonomy" id="2866162"/>
    <lineage>
        <taxon>Bacteria</taxon>
        <taxon>Pseudomonadati</taxon>
        <taxon>Verrucomicrobiota</taxon>
        <taxon>Opitutia</taxon>
        <taxon>Opitutales</taxon>
        <taxon>Opitutaceae</taxon>
        <taxon>Actomonas</taxon>
    </lineage>
</organism>
<evidence type="ECO:0000313" key="2">
    <source>
        <dbReference type="Proteomes" id="UP000738431"/>
    </source>
</evidence>
<protein>
    <recommendedName>
        <fullName evidence="3">Type II toxin-antitoxin system RelE/ParE family toxin</fullName>
    </recommendedName>
</protein>
<gene>
    <name evidence="1" type="ORF">K1X11_002690</name>
</gene>
<reference evidence="1 2" key="1">
    <citation type="submission" date="2021-08" db="EMBL/GenBank/DDBJ databases">
        <authorList>
            <person name="Zhang D."/>
            <person name="Zhang A."/>
            <person name="Wang L."/>
        </authorList>
    </citation>
    <scope>NUCLEOTIDE SEQUENCE [LARGE SCALE GENOMIC DNA]</scope>
    <source>
        <strain evidence="1 2">WL0086</strain>
    </source>
</reference>
<evidence type="ECO:0008006" key="3">
    <source>
        <dbReference type="Google" id="ProtNLM"/>
    </source>
</evidence>
<proteinExistence type="predicted"/>